<gene>
    <name evidence="1" type="ORF">B0I10_10667</name>
</gene>
<dbReference type="NCBIfam" id="TIGR01200">
    <property type="entry name" value="GLPGLI"/>
    <property type="match status" value="1"/>
</dbReference>
<sequence>MQYEVDGLKIEYTMKFKIILVVLFFQNIYSQINNGEVTYKVTFPIDEQIEKIEKFKKKFNEIREGTLLLTMKLYFTKDESNFTVMEYSGLDNKKWLFAKSVALANYPIYSNRIDKTVLFTTFQKNSPLFKDNEFLVQYNFDDWELIDEQKTIDNFICNKAISKKEKIVNGRKIVYTNIAWYCPQIPVSFGPKGYGGLPGLILELNENNKIIYHASAFDLNKLSEKITKPNKGETISLEKYNELYNERNAKLMMQRE</sequence>
<dbReference type="EMBL" id="QLSV01000006">
    <property type="protein sequence ID" value="RAR48066.1"/>
    <property type="molecule type" value="Genomic_DNA"/>
</dbReference>
<name>A0A328WSE7_9FLAO</name>
<proteinExistence type="predicted"/>
<accession>A0A328WSE7</accession>
<dbReference type="InterPro" id="IPR005901">
    <property type="entry name" value="GLPGLI"/>
</dbReference>
<keyword evidence="2" id="KW-1185">Reference proteome</keyword>
<evidence type="ECO:0000313" key="1">
    <source>
        <dbReference type="EMBL" id="RAR48066.1"/>
    </source>
</evidence>
<comment type="caution">
    <text evidence="1">The sequence shown here is derived from an EMBL/GenBank/DDBJ whole genome shotgun (WGS) entry which is preliminary data.</text>
</comment>
<evidence type="ECO:0000313" key="2">
    <source>
        <dbReference type="Proteomes" id="UP000249518"/>
    </source>
</evidence>
<dbReference type="AlphaFoldDB" id="A0A328WSE7"/>
<reference evidence="1 2" key="1">
    <citation type="submission" date="2018-06" db="EMBL/GenBank/DDBJ databases">
        <title>Genomic Encyclopedia of Type Strains, Phase III (KMG-III): the genomes of soil and plant-associated and newly described type strains.</title>
        <authorList>
            <person name="Whitman W."/>
        </authorList>
    </citation>
    <scope>NUCLEOTIDE SEQUENCE [LARGE SCALE GENOMIC DNA]</scope>
    <source>
        <strain evidence="1 2">CGMCC 1.12504</strain>
    </source>
</reference>
<dbReference type="OrthoDB" id="1429333at2"/>
<dbReference type="Proteomes" id="UP000249518">
    <property type="component" value="Unassembled WGS sequence"/>
</dbReference>
<organism evidence="1 2">
    <name type="scientific">Flavobacterium lacus</name>
    <dbReference type="NCBI Taxonomy" id="1353778"/>
    <lineage>
        <taxon>Bacteria</taxon>
        <taxon>Pseudomonadati</taxon>
        <taxon>Bacteroidota</taxon>
        <taxon>Flavobacteriia</taxon>
        <taxon>Flavobacteriales</taxon>
        <taxon>Flavobacteriaceae</taxon>
        <taxon>Flavobacterium</taxon>
    </lineage>
</organism>
<protein>
    <submittedName>
        <fullName evidence="1">GLPGLI family protein</fullName>
    </submittedName>
</protein>
<dbReference type="Pfam" id="PF09697">
    <property type="entry name" value="Porph_ging"/>
    <property type="match status" value="1"/>
</dbReference>